<keyword evidence="1 5" id="KW-0963">Cytoplasm</keyword>
<accession>A0ABP9BTE9</accession>
<comment type="similarity">
    <text evidence="5 6">Belongs to the XseA family.</text>
</comment>
<dbReference type="InterPro" id="IPR020579">
    <property type="entry name" value="Exonuc_VII_lsu_C"/>
</dbReference>
<dbReference type="RefSeq" id="WP_345303924.1">
    <property type="nucleotide sequence ID" value="NZ_BAABJE010000014.1"/>
</dbReference>
<comment type="function">
    <text evidence="5">Bidirectionally degrades single-stranded DNA into large acid-insoluble oligonucleotides, which are then degraded further into small acid-soluble oligonucleotides.</text>
</comment>
<organism evidence="9 10">
    <name type="scientific">Lysobacter hankyongensis</name>
    <dbReference type="NCBI Taxonomy" id="1176535"/>
    <lineage>
        <taxon>Bacteria</taxon>
        <taxon>Pseudomonadati</taxon>
        <taxon>Pseudomonadota</taxon>
        <taxon>Gammaproteobacteria</taxon>
        <taxon>Lysobacterales</taxon>
        <taxon>Lysobacteraceae</taxon>
        <taxon>Lysobacter</taxon>
    </lineage>
</organism>
<proteinExistence type="inferred from homology"/>
<evidence type="ECO:0000256" key="1">
    <source>
        <dbReference type="ARBA" id="ARBA00022490"/>
    </source>
</evidence>
<dbReference type="InterPro" id="IPR003753">
    <property type="entry name" value="Exonuc_VII_L"/>
</dbReference>
<name>A0ABP9BTE9_9GAMM</name>
<dbReference type="NCBIfam" id="TIGR00237">
    <property type="entry name" value="xseA"/>
    <property type="match status" value="1"/>
</dbReference>
<evidence type="ECO:0000256" key="2">
    <source>
        <dbReference type="ARBA" id="ARBA00022722"/>
    </source>
</evidence>
<comment type="subunit">
    <text evidence="5">Heterooligomer composed of large and small subunits.</text>
</comment>
<dbReference type="Pfam" id="PF13742">
    <property type="entry name" value="tRNA_anti_2"/>
    <property type="match status" value="1"/>
</dbReference>
<gene>
    <name evidence="5 9" type="primary">xseA</name>
    <name evidence="9" type="ORF">GCM10023307_27770</name>
</gene>
<dbReference type="CDD" id="cd04489">
    <property type="entry name" value="ExoVII_LU_OBF"/>
    <property type="match status" value="1"/>
</dbReference>
<comment type="catalytic activity">
    <reaction evidence="5 6">
        <text>Exonucleolytic cleavage in either 5'- to 3'- or 3'- to 5'-direction to yield nucleoside 5'-phosphates.</text>
        <dbReference type="EC" id="3.1.11.6"/>
    </reaction>
</comment>
<evidence type="ECO:0000313" key="9">
    <source>
        <dbReference type="EMBL" id="GAA4799865.1"/>
    </source>
</evidence>
<dbReference type="Proteomes" id="UP001499959">
    <property type="component" value="Unassembled WGS sequence"/>
</dbReference>
<keyword evidence="2 5" id="KW-0540">Nuclease</keyword>
<dbReference type="PANTHER" id="PTHR30008">
    <property type="entry name" value="EXODEOXYRIBONUCLEASE 7 LARGE SUBUNIT"/>
    <property type="match status" value="1"/>
</dbReference>
<evidence type="ECO:0000313" key="10">
    <source>
        <dbReference type="Proteomes" id="UP001499959"/>
    </source>
</evidence>
<dbReference type="Pfam" id="PF02601">
    <property type="entry name" value="Exonuc_VII_L"/>
    <property type="match status" value="1"/>
</dbReference>
<evidence type="ECO:0000256" key="4">
    <source>
        <dbReference type="ARBA" id="ARBA00022839"/>
    </source>
</evidence>
<keyword evidence="4 5" id="KW-0269">Exonuclease</keyword>
<dbReference type="InterPro" id="IPR025824">
    <property type="entry name" value="OB-fold_nuc-bd_dom"/>
</dbReference>
<reference evidence="10" key="1">
    <citation type="journal article" date="2019" name="Int. J. Syst. Evol. Microbiol.">
        <title>The Global Catalogue of Microorganisms (GCM) 10K type strain sequencing project: providing services to taxonomists for standard genome sequencing and annotation.</title>
        <authorList>
            <consortium name="The Broad Institute Genomics Platform"/>
            <consortium name="The Broad Institute Genome Sequencing Center for Infectious Disease"/>
            <person name="Wu L."/>
            <person name="Ma J."/>
        </authorList>
    </citation>
    <scope>NUCLEOTIDE SEQUENCE [LARGE SCALE GENOMIC DNA]</scope>
    <source>
        <strain evidence="10">JCM 18204</strain>
    </source>
</reference>
<evidence type="ECO:0000256" key="3">
    <source>
        <dbReference type="ARBA" id="ARBA00022801"/>
    </source>
</evidence>
<evidence type="ECO:0000256" key="5">
    <source>
        <dbReference type="HAMAP-Rule" id="MF_00378"/>
    </source>
</evidence>
<keyword evidence="3 5" id="KW-0378">Hydrolase</keyword>
<comment type="caution">
    <text evidence="9">The sequence shown here is derived from an EMBL/GenBank/DDBJ whole genome shotgun (WGS) entry which is preliminary data.</text>
</comment>
<evidence type="ECO:0000259" key="7">
    <source>
        <dbReference type="Pfam" id="PF02601"/>
    </source>
</evidence>
<evidence type="ECO:0000256" key="6">
    <source>
        <dbReference type="RuleBase" id="RU004355"/>
    </source>
</evidence>
<keyword evidence="10" id="KW-1185">Reference proteome</keyword>
<dbReference type="EC" id="3.1.11.6" evidence="5"/>
<feature type="domain" description="Exonuclease VII large subunit C-terminal" evidence="7">
    <location>
        <begin position="129"/>
        <end position="443"/>
    </location>
</feature>
<dbReference type="HAMAP" id="MF_00378">
    <property type="entry name" value="Exonuc_7_L"/>
    <property type="match status" value="1"/>
</dbReference>
<comment type="subcellular location">
    <subcellularLocation>
        <location evidence="5 6">Cytoplasm</location>
    </subcellularLocation>
</comment>
<protein>
    <recommendedName>
        <fullName evidence="5">Exodeoxyribonuclease 7 large subunit</fullName>
        <ecNumber evidence="5">3.1.11.6</ecNumber>
    </recommendedName>
    <alternativeName>
        <fullName evidence="5">Exodeoxyribonuclease VII large subunit</fullName>
        <shortName evidence="5">Exonuclease VII large subunit</shortName>
    </alternativeName>
</protein>
<dbReference type="EMBL" id="BAABJE010000014">
    <property type="protein sequence ID" value="GAA4799865.1"/>
    <property type="molecule type" value="Genomic_DNA"/>
</dbReference>
<evidence type="ECO:0000259" key="8">
    <source>
        <dbReference type="Pfam" id="PF13742"/>
    </source>
</evidence>
<dbReference type="PANTHER" id="PTHR30008:SF0">
    <property type="entry name" value="EXODEOXYRIBONUCLEASE 7 LARGE SUBUNIT"/>
    <property type="match status" value="1"/>
</dbReference>
<feature type="domain" description="OB-fold nucleic acid binding" evidence="8">
    <location>
        <begin position="16"/>
        <end position="106"/>
    </location>
</feature>
<sequence>MFDPPDTDDRKALTPSQLNALARNLLEDAFPLIWVEGELGNLSRPASGHLYFTLKDERAQVRCALFKPKSQWLKFAPREGLRVLARGRLTLYEARGDYQLILDTMEEAGEGALRRAFEQLKAKLQAEGLFDQARKRPLPDHVRRLGVLTSPSGAAVRDVLSVLRRRFPLVEVDILPVPVQGDTAAAQIVRMLQAAGRSGRYDALLVTRGGGSLEDLWAFNDEQLARAIAASPVPVVSAVGHEVDVTLADFAADLRAPTPSVAAELLVPDRADLVAHLRAQARRLHAVHERLMRHAAQRTDRAALRLQALRPQARLDALGRRQTDALRRLHAAWTQADQRRRAQLRHAAAVLHASRPQRRLSLLRDRLQSLAPRPQSATVRALQRRALQLHGLARSLEAVSPLATVARGYAILQREDGRIVRSVDDARAGDALAARLRDGVLRVRVENND</sequence>